<reference evidence="2 3" key="1">
    <citation type="journal article" date="2024" name="Curr. Microbiol.">
        <title>Luteibacter sahnii sp. nov., A Novel Yellow-Colored Xanthomonadin Pigment Producing Probiotic Bacterium from Healthy Rice Seed Microbiome.</title>
        <authorList>
            <person name="Jaiswal G."/>
            <person name="Rana R."/>
            <person name="Nayak P.K."/>
            <person name="Chouhan R."/>
            <person name="Gandhi S.G."/>
            <person name="Patel H.K."/>
            <person name="Patil P.B."/>
        </authorList>
    </citation>
    <scope>NUCLEOTIDE SEQUENCE [LARGE SCALE GENOMIC DNA]</scope>
    <source>
        <strain evidence="2 3">PPL201</strain>
    </source>
</reference>
<sequence length="151" mass="16805">MKPIFSMLLCSGVVALSMGFSVSAKADSWPCNNDQFLQDQQAFQNGAISDDQPEDVCGVVTAVLPKKKTRSGWHGYYYVQVAPDVTIEIVNNLDEMDAPSWPWVKVGDSSYVQGRYYYDSDDSQGIDWTHHGTSSSWPYAGYVVVNGVQYQ</sequence>
<evidence type="ECO:0000313" key="3">
    <source>
        <dbReference type="Proteomes" id="UP001528850"/>
    </source>
</evidence>
<comment type="caution">
    <text evidence="2">The sequence shown here is derived from an EMBL/GenBank/DDBJ whole genome shotgun (WGS) entry which is preliminary data.</text>
</comment>
<proteinExistence type="predicted"/>
<dbReference type="EMBL" id="JARJJS010000001">
    <property type="protein sequence ID" value="MDF4024284.1"/>
    <property type="molecule type" value="Genomic_DNA"/>
</dbReference>
<keyword evidence="3" id="KW-1185">Reference proteome</keyword>
<dbReference type="RefSeq" id="WP_320550353.1">
    <property type="nucleotide sequence ID" value="NZ_JAQLOK010000002.1"/>
</dbReference>
<evidence type="ECO:0000256" key="1">
    <source>
        <dbReference type="SAM" id="SignalP"/>
    </source>
</evidence>
<gene>
    <name evidence="2" type="ORF">P3W24_04820</name>
</gene>
<keyword evidence="1" id="KW-0732">Signal</keyword>
<feature type="chain" id="PRO_5045368857" description="DUF3465 domain-containing protein" evidence="1">
    <location>
        <begin position="27"/>
        <end position="151"/>
    </location>
</feature>
<organism evidence="2 3">
    <name type="scientific">Luteibacter sahnii</name>
    <dbReference type="NCBI Taxonomy" id="3021977"/>
    <lineage>
        <taxon>Bacteria</taxon>
        <taxon>Pseudomonadati</taxon>
        <taxon>Pseudomonadota</taxon>
        <taxon>Gammaproteobacteria</taxon>
        <taxon>Lysobacterales</taxon>
        <taxon>Rhodanobacteraceae</taxon>
        <taxon>Luteibacter</taxon>
    </lineage>
</organism>
<feature type="signal peptide" evidence="1">
    <location>
        <begin position="1"/>
        <end position="26"/>
    </location>
</feature>
<protein>
    <recommendedName>
        <fullName evidence="4">DUF3465 domain-containing protein</fullName>
    </recommendedName>
</protein>
<evidence type="ECO:0008006" key="4">
    <source>
        <dbReference type="Google" id="ProtNLM"/>
    </source>
</evidence>
<accession>A0ABT6B8K4</accession>
<evidence type="ECO:0000313" key="2">
    <source>
        <dbReference type="EMBL" id="MDF4024284.1"/>
    </source>
</evidence>
<dbReference type="Proteomes" id="UP001528850">
    <property type="component" value="Unassembled WGS sequence"/>
</dbReference>
<name>A0ABT6B8K4_9GAMM</name>